<evidence type="ECO:0000259" key="11">
    <source>
        <dbReference type="PROSITE" id="PS50075"/>
    </source>
</evidence>
<feature type="region of interest" description="N-terminal hotdog fold" evidence="9">
    <location>
        <begin position="2485"/>
        <end position="2610"/>
    </location>
</feature>
<keyword evidence="7" id="KW-0511">Multifunctional enzyme</keyword>
<dbReference type="InterPro" id="IPR041618">
    <property type="entry name" value="PKS_DE"/>
</dbReference>
<feature type="active site" description="Proton acceptor; for dehydratase activity" evidence="9">
    <location>
        <position position="2517"/>
    </location>
</feature>
<dbReference type="Gene3D" id="1.10.1200.10">
    <property type="entry name" value="ACP-like"/>
    <property type="match status" value="1"/>
</dbReference>
<dbReference type="InterPro" id="IPR018201">
    <property type="entry name" value="Ketoacyl_synth_AS"/>
</dbReference>
<evidence type="ECO:0000256" key="4">
    <source>
        <dbReference type="ARBA" id="ARBA00022553"/>
    </source>
</evidence>
<comment type="pathway">
    <text evidence="2">Antibiotic biosynthesis.</text>
</comment>
<gene>
    <name evidence="14" type="ORF">AGRA3207_007745</name>
</gene>
<dbReference type="InterPro" id="IPR057326">
    <property type="entry name" value="KR_dom"/>
</dbReference>
<dbReference type="InterPro" id="IPR015083">
    <property type="entry name" value="NorB/c/GfsB-D-like_docking"/>
</dbReference>
<name>A0ABX8R501_9ACTN</name>
<keyword evidence="5" id="KW-0808">Transferase</keyword>
<dbReference type="Pfam" id="PF21089">
    <property type="entry name" value="PKS_DH_N"/>
    <property type="match status" value="1"/>
</dbReference>
<dbReference type="Gene3D" id="3.40.47.10">
    <property type="match status" value="2"/>
</dbReference>
<dbReference type="Pfam" id="PF00109">
    <property type="entry name" value="ketoacyl-synt"/>
    <property type="match status" value="2"/>
</dbReference>
<dbReference type="SMART" id="SM00827">
    <property type="entry name" value="PKS_AT"/>
    <property type="match status" value="2"/>
</dbReference>
<comment type="cofactor">
    <cofactor evidence="1">
        <name>pantetheine 4'-phosphate</name>
        <dbReference type="ChEBI" id="CHEBI:47942"/>
    </cofactor>
</comment>
<accession>A0ABX8R501</accession>
<dbReference type="SMART" id="SM00822">
    <property type="entry name" value="PKS_KR"/>
    <property type="match status" value="1"/>
</dbReference>
<evidence type="ECO:0000256" key="5">
    <source>
        <dbReference type="ARBA" id="ARBA00022679"/>
    </source>
</evidence>
<dbReference type="Pfam" id="PF16197">
    <property type="entry name" value="KAsynt_C_assoc"/>
    <property type="match status" value="2"/>
</dbReference>
<dbReference type="InterPro" id="IPR020806">
    <property type="entry name" value="PKS_PP-bd"/>
</dbReference>
<feature type="region of interest" description="Disordered" evidence="10">
    <location>
        <begin position="1443"/>
        <end position="1477"/>
    </location>
</feature>
<dbReference type="PROSITE" id="PS00606">
    <property type="entry name" value="KS3_1"/>
    <property type="match status" value="1"/>
</dbReference>
<evidence type="ECO:0000256" key="3">
    <source>
        <dbReference type="ARBA" id="ARBA00022450"/>
    </source>
</evidence>
<keyword evidence="15" id="KW-1185">Reference proteome</keyword>
<feature type="compositionally biased region" description="Low complexity" evidence="10">
    <location>
        <begin position="2013"/>
        <end position="2029"/>
    </location>
</feature>
<feature type="compositionally biased region" description="Low complexity" evidence="10">
    <location>
        <begin position="2955"/>
        <end position="2967"/>
    </location>
</feature>
<dbReference type="Gene3D" id="6.10.140.1830">
    <property type="match status" value="1"/>
</dbReference>
<keyword evidence="6" id="KW-0045">Antibiotic biosynthesis</keyword>
<evidence type="ECO:0000259" key="12">
    <source>
        <dbReference type="PROSITE" id="PS52004"/>
    </source>
</evidence>
<feature type="compositionally biased region" description="Polar residues" evidence="10">
    <location>
        <begin position="2915"/>
        <end position="2926"/>
    </location>
</feature>
<dbReference type="InterPro" id="IPR016036">
    <property type="entry name" value="Malonyl_transacylase_ACP-bd"/>
</dbReference>
<evidence type="ECO:0000259" key="13">
    <source>
        <dbReference type="PROSITE" id="PS52019"/>
    </source>
</evidence>
<dbReference type="Pfam" id="PF00550">
    <property type="entry name" value="PP-binding"/>
    <property type="match status" value="1"/>
</dbReference>
<dbReference type="PROSITE" id="PS50075">
    <property type="entry name" value="CARRIER"/>
    <property type="match status" value="1"/>
</dbReference>
<dbReference type="Proteomes" id="UP001049518">
    <property type="component" value="Chromosome"/>
</dbReference>
<dbReference type="InterPro" id="IPR020841">
    <property type="entry name" value="PKS_Beta-ketoAc_synthase_dom"/>
</dbReference>
<sequence length="3068" mass="322583">MSNEEKLLENLKWVTAELRETRERLLKAESAVAEPIAIVGMACRYPGGVRSPEDLWRVVSEGTDAISGFPTDRGWDLQALYHPDPENPGTSYVREGGFVYDVGEFDAGFFGISPREAVAMDPQQRLLLEVAWEAFERAGLTREALDGSDTGVFAGISGYDYTTLIPQTASEVEGYIGTGSLGSVASGRVAYTFGLQGPAVTVDTACSSSLVSVHLAVQALRDGDCSLALAGGATVMATPGAFTEFSRQRGLAPDGRCKPFADAADGTGWGEGAGLILLERLTDAQRNHHHIHAIIRSTAVNQDGTSNGLTAPNGPAQERVIRQALTTAHLTPHDIDAIEAHGTGTTLGDPIEAHALQTTYTHNRPTTHPLYLGSVKSNIGHTQAAAGIAGIIKMTQALHHRLLPKTLHIDQPSHHINWNTTTLHLLTQPTPWPAHPRPRRAAISAFGISGTNAHLILEQAPDQDVAEPSAEVRGPTPWVVSGHSAEALRGQARALAARATTAPEPSGVDIGWSLVKTRSVFEHRAVVTGEDQDTLLAGVQALARGEAHPAVTTGEARPTGPGPVLVFPGQGSQWAGMGAELLETSPVFAARIAECEEALRPHVDWSLTEVLRGDVDSLDRVDVLQPVLWAVMVSLAALWEHHGVRPAAVVGHSQGEIAAACVAGALTVEDAAKIVAVRARALRALSGKGTMASLGAGEEATTRLIAELGADTEGVVVAAINGPSSTVISGPTEPLAALVEAAQAQGLRARLIDVDYASHGPQIDQLTTTLTTQLADITPTRAPIAYYSAVTATRTDTTTLDTGYWITNLRQPVRFADTIGALLHDGHRIFIEASPHPVLTIGMQETFDHTCTHAVTIPTLRRDDGGLVQVLRSLGEVFVSGVAVDWDGWFRTDPPPKVVDLATYAFQRRHYWLEPPAASNGNGNGNGHAPAEARLWQAIEDLDVDAVSGVLQVEDDPETTGVLRPALPVLSAWRREQRERATMDSWRYHVTWKHLPDAAAAGLAGTWLLLAPAAHPDHSAVRTTVRALRAQGATAELQLVDTREADRDSLAALLGRFSGDTALEGVVNLLGLDEEARPGHAAVPAGLAATTALVQALGDADLTAPLYTLTQGAVSTGPGDPLLSPAQAQVWGFGRVAALEHPRTWGGLIDLPATIDHHTVARLAGLLSPGQPEDQAAVRATAVWARRLGHAPPAPLPGEWSPDGTTLITGGTGGIGALLARRLAAAGAPRLLLAGRRGADAPGASELAAELTALGTAVTIAACDVSDREAVRRLLAEIPSEHPLGAVVHAAGVPNYIAINDLDPQALDEVLRPKSHAAQHLHELTRHMDLSAFVLFSSGAATWGSGQQAAYAAANSHLDALAEHRRAQGLPATSVAWGPWSQAGMAADQDSLAFFSRFGLHPLSADLALTSLFQAVAAGTATTTVANIDWDRFWPTFTAQRPSPLLGDLPENAEPVAGPSSGPAGETTPLTQELDGATPEQRRQILLNHVRQQAAAAIGHTGADAIPASKPFQELGFDSLTAVQVRNQLNATTGLRLPTTILFDHPTPLELADHLLSELSGGRQAAAERPRVVVAGGDEPIAIIGMACRFPGDVRTPEQLWDLLVAERDAMGPFPEDRGWDLDGLFDPDPDRPGTSYVREGGFLYDVGDFDAGFFGISPREAVAMDPQQRLLLEVAWEAFERAGLTREALDGSDTGVFAGLTIYDYASLLAQAASEVEGYVGTGSLGCVATGRISYAFGLEGPALTVDTGCSSSLVATHLAVQALRDGDCSLALAGGATVMATPGAFTEFSRQRGLAPDGRCKPFADAADGTGWGEGAGLILLERLTDAQRNHHHIHAIIRSTAVNQDGTSNGLTAPNGPAQERVIRQALTTAHLTPHDIDAIEAHGTGTTLGDPIEAHALQTTYTHNRPTTHPLYLGSVKSNIGHTQAAAGIAGIIKMTQALHHRLLPKTLHIDQPSHHINWNTTTLHLLTQPTPWPAHPRPRRAAISAFGISGTNAHLILEQAPEPEPETEPSTSTPPSADTTPRTDAVTPWVVSARSAEALRAQARVLAERIAADTEPSAADVGWSLIRTRSVFEHRAVMVGHDRDELLERLDALAQGGAHTDLVTGTADPSGSGPVLVFPGQGSQWAGMGAELLETSPVFAARIAECEEALRPHVDWSLTEVLRSDGSPLDQVDVLQPVLWAVMVSLAALWEHHGVRPAAVIGHSQGEIAAACVAGALTLEDAAKIVAVRARALRALSGKGTMASLGMGADQAAELIGDRDGVVIAAVNGPSSTVISGPPEPLAALVQTAQEQGLRARLIDVDYASHGPQIDQLTTTLTTQLADITPTRAPVAYYSAVTATRTDTTTLDTGYWITNLRQPVRFADTIGALLHDGHRIFIEASPHPVLTIGMQETFDHTGTHAVTIPTLRRDDGGPRQMARAAGHAFTAGAGVDWTGWFPADPEPRTVPLPTYAFQRERYWLEVRDRGSGEPSALGLDSAGHPLLGAAVEPADGGTLLLTGRLTRRSHAWVAEHRVADSVLLPGTAFVELALHAAARAGCDHVAELTVHTPLAVPDADALDLQVTVGAADETGRRPLAVHSRPAPAAGESAWTRHATGALASLPPEAPASGLGGAWPPPGAVPITAGDPYPDLAGRGYGYGPASRSLTAAWKVGEDIYAEVALPDQERPRAADYGLHPVLLDGALHALILDVTASSEEPDEILLPFSWSGLRLHATGAGRLRVRISRTSADELSVTAADPFGRPVADLESVTVRPVPAGRLDPGRSAERDALFQLGWTPLPIPADAPAAPAAAVVPDGDPTAAGLAAAMTGASSAPGLEALRAAAADGTRHPEVVVAVLTAPADADGVAEQSRRAATTALALLQEWFGAPEFEAARLVLVTRGRPRSAPATPSTTCPRRRSGGWGAARSRSIPTGSPCSTWTGRTPRSRRCPRCWRPANPRWRSATAGRICPGSSATTPAGASSRQRTPVTGGWSGPAATAASSSRSPRRRRPRRNACLAQARCVWRCAPSASATSTAAPGPSAVTARASSPKWDRTPADSPRATGSRVPSGRSGRWSPPTDGPL</sequence>
<dbReference type="InterPro" id="IPR036291">
    <property type="entry name" value="NAD(P)-bd_dom_sf"/>
</dbReference>
<dbReference type="InterPro" id="IPR036736">
    <property type="entry name" value="ACP-like_sf"/>
</dbReference>
<feature type="region of interest" description="C-terminal hotdog fold" evidence="9">
    <location>
        <begin position="2624"/>
        <end position="2765"/>
    </location>
</feature>
<dbReference type="SMART" id="SM00826">
    <property type="entry name" value="PKS_DH"/>
    <property type="match status" value="1"/>
</dbReference>
<dbReference type="InterPro" id="IPR042104">
    <property type="entry name" value="PKS_dehydratase_sf"/>
</dbReference>
<dbReference type="SUPFAM" id="SSF47336">
    <property type="entry name" value="ACP-like"/>
    <property type="match status" value="1"/>
</dbReference>
<dbReference type="InterPro" id="IPR006162">
    <property type="entry name" value="Ppantetheine_attach_site"/>
</dbReference>
<dbReference type="CDD" id="cd08952">
    <property type="entry name" value="KR_1_SDR_x"/>
    <property type="match status" value="1"/>
</dbReference>
<feature type="domain" description="PKS/mFAS DH" evidence="13">
    <location>
        <begin position="2485"/>
        <end position="2765"/>
    </location>
</feature>
<evidence type="ECO:0000256" key="7">
    <source>
        <dbReference type="ARBA" id="ARBA00023268"/>
    </source>
</evidence>
<dbReference type="SUPFAM" id="SSF51735">
    <property type="entry name" value="NAD(P)-binding Rossmann-fold domains"/>
    <property type="match status" value="3"/>
</dbReference>
<reference evidence="14" key="1">
    <citation type="submission" date="2020-07" db="EMBL/GenBank/DDBJ databases">
        <authorList>
            <person name="Tarantini F.S."/>
            <person name="Hong K.W."/>
            <person name="Chan K.G."/>
        </authorList>
    </citation>
    <scope>NUCLEOTIDE SEQUENCE</scope>
    <source>
        <strain evidence="14">32-07</strain>
    </source>
</reference>
<evidence type="ECO:0000313" key="15">
    <source>
        <dbReference type="Proteomes" id="UP001049518"/>
    </source>
</evidence>
<dbReference type="Gene3D" id="3.40.50.720">
    <property type="entry name" value="NAD(P)-binding Rossmann-like Domain"/>
    <property type="match status" value="1"/>
</dbReference>
<feature type="domain" description="Ketosynthase family 3 (KS3)" evidence="12">
    <location>
        <begin position="1578"/>
        <end position="2004"/>
    </location>
</feature>
<keyword evidence="4" id="KW-0597">Phosphoprotein</keyword>
<dbReference type="PROSITE" id="PS00012">
    <property type="entry name" value="PHOSPHOPANTETHEINE"/>
    <property type="match status" value="1"/>
</dbReference>
<dbReference type="InterPro" id="IPR020807">
    <property type="entry name" value="PKS_DH"/>
</dbReference>
<dbReference type="Pfam" id="PF08659">
    <property type="entry name" value="KR"/>
    <property type="match status" value="1"/>
</dbReference>
<dbReference type="Gene3D" id="3.30.70.3290">
    <property type="match status" value="2"/>
</dbReference>
<dbReference type="InterPro" id="IPR014031">
    <property type="entry name" value="Ketoacyl_synth_C"/>
</dbReference>
<dbReference type="InterPro" id="IPR049900">
    <property type="entry name" value="PKS_mFAS_DH"/>
</dbReference>
<dbReference type="InterPro" id="IPR014043">
    <property type="entry name" value="Acyl_transferase_dom"/>
</dbReference>
<dbReference type="InterPro" id="IPR009081">
    <property type="entry name" value="PP-bd_ACP"/>
</dbReference>
<dbReference type="InterPro" id="IPR050091">
    <property type="entry name" value="PKS_NRPS_Biosynth_Enz"/>
</dbReference>
<evidence type="ECO:0000256" key="10">
    <source>
        <dbReference type="SAM" id="MobiDB-lite"/>
    </source>
</evidence>
<evidence type="ECO:0000256" key="6">
    <source>
        <dbReference type="ARBA" id="ARBA00023194"/>
    </source>
</evidence>
<feature type="region of interest" description="Disordered" evidence="10">
    <location>
        <begin position="2887"/>
        <end position="2999"/>
    </location>
</feature>
<dbReference type="Gene3D" id="3.10.129.110">
    <property type="entry name" value="Polyketide synthase dehydratase"/>
    <property type="match status" value="1"/>
</dbReference>
<dbReference type="InterPro" id="IPR016035">
    <property type="entry name" value="Acyl_Trfase/lysoPLipase"/>
</dbReference>
<dbReference type="InterPro" id="IPR049552">
    <property type="entry name" value="PKS_DH_N"/>
</dbReference>
<proteinExistence type="predicted"/>
<dbReference type="SUPFAM" id="SSF55048">
    <property type="entry name" value="Probable ACP-binding domain of malonyl-CoA ACP transacylase"/>
    <property type="match status" value="2"/>
</dbReference>
<dbReference type="SUPFAM" id="SSF52151">
    <property type="entry name" value="FabD/lysophospholipase-like"/>
    <property type="match status" value="2"/>
</dbReference>
<keyword evidence="8" id="KW-0012">Acyltransferase</keyword>
<dbReference type="InterPro" id="IPR049551">
    <property type="entry name" value="PKS_DH_C"/>
</dbReference>
<dbReference type="SUPFAM" id="SSF53901">
    <property type="entry name" value="Thiolase-like"/>
    <property type="match status" value="2"/>
</dbReference>
<dbReference type="InterPro" id="IPR001227">
    <property type="entry name" value="Ac_transferase_dom_sf"/>
</dbReference>
<dbReference type="Pfam" id="PF02801">
    <property type="entry name" value="Ketoacyl-synt_C"/>
    <property type="match status" value="2"/>
</dbReference>
<dbReference type="CDD" id="cd00833">
    <property type="entry name" value="PKS"/>
    <property type="match status" value="2"/>
</dbReference>
<dbReference type="Pfam" id="PF14765">
    <property type="entry name" value="PS-DH"/>
    <property type="match status" value="1"/>
</dbReference>
<organism evidence="14 15">
    <name type="scientific">Actinomadura graeca</name>
    <dbReference type="NCBI Taxonomy" id="2750812"/>
    <lineage>
        <taxon>Bacteria</taxon>
        <taxon>Bacillati</taxon>
        <taxon>Actinomycetota</taxon>
        <taxon>Actinomycetes</taxon>
        <taxon>Streptosporangiales</taxon>
        <taxon>Thermomonosporaceae</taxon>
        <taxon>Actinomadura</taxon>
    </lineage>
</organism>
<feature type="region of interest" description="Disordered" evidence="10">
    <location>
        <begin position="3014"/>
        <end position="3068"/>
    </location>
</feature>
<evidence type="ECO:0000256" key="9">
    <source>
        <dbReference type="PROSITE-ProRule" id="PRU01363"/>
    </source>
</evidence>
<dbReference type="Gene3D" id="3.40.50.11460">
    <property type="match status" value="1"/>
</dbReference>
<dbReference type="SMART" id="SM01294">
    <property type="entry name" value="PKS_PP_betabranch"/>
    <property type="match status" value="1"/>
</dbReference>
<dbReference type="InterPro" id="IPR032821">
    <property type="entry name" value="PKS_assoc"/>
</dbReference>
<feature type="active site" description="Proton donor; for dehydratase activity" evidence="9">
    <location>
        <position position="2685"/>
    </location>
</feature>
<evidence type="ECO:0000256" key="2">
    <source>
        <dbReference type="ARBA" id="ARBA00004792"/>
    </source>
</evidence>
<dbReference type="SMART" id="SM00823">
    <property type="entry name" value="PKS_PP"/>
    <property type="match status" value="1"/>
</dbReference>
<dbReference type="InterPro" id="IPR014030">
    <property type="entry name" value="Ketoacyl_synth_N"/>
</dbReference>
<dbReference type="PROSITE" id="PS52019">
    <property type="entry name" value="PKS_MFAS_DH"/>
    <property type="match status" value="1"/>
</dbReference>
<dbReference type="InterPro" id="IPR013968">
    <property type="entry name" value="PKS_KR"/>
</dbReference>
<dbReference type="EMBL" id="CP059572">
    <property type="protein sequence ID" value="QXJ26135.1"/>
    <property type="molecule type" value="Genomic_DNA"/>
</dbReference>
<evidence type="ECO:0000313" key="14">
    <source>
        <dbReference type="EMBL" id="QXJ26135.1"/>
    </source>
</evidence>
<dbReference type="Gene3D" id="3.40.366.10">
    <property type="entry name" value="Malonyl-Coenzyme A Acyl Carrier Protein, domain 2"/>
    <property type="match status" value="2"/>
</dbReference>
<keyword evidence="3" id="KW-0596">Phosphopantetheine</keyword>
<feature type="compositionally biased region" description="Low complexity" evidence="10">
    <location>
        <begin position="2980"/>
        <end position="2989"/>
    </location>
</feature>
<dbReference type="PROSITE" id="PS52004">
    <property type="entry name" value="KS3_2"/>
    <property type="match status" value="2"/>
</dbReference>
<dbReference type="SMART" id="SM00825">
    <property type="entry name" value="PKS_KS"/>
    <property type="match status" value="2"/>
</dbReference>
<feature type="region of interest" description="Disordered" evidence="10">
    <location>
        <begin position="2006"/>
        <end position="2029"/>
    </location>
</feature>
<protein>
    <submittedName>
        <fullName evidence="14">SDR family NAD(P)-dependent oxidoreductase</fullName>
    </submittedName>
</protein>
<dbReference type="NCBIfam" id="NF045894">
    <property type="entry name" value="PKS_plus_SDR"/>
    <property type="match status" value="1"/>
</dbReference>
<feature type="compositionally biased region" description="Low complexity" evidence="10">
    <location>
        <begin position="3014"/>
        <end position="3030"/>
    </location>
</feature>
<dbReference type="Pfam" id="PF08990">
    <property type="entry name" value="Docking"/>
    <property type="match status" value="1"/>
</dbReference>
<evidence type="ECO:0000256" key="8">
    <source>
        <dbReference type="ARBA" id="ARBA00023315"/>
    </source>
</evidence>
<feature type="domain" description="Carrier" evidence="11">
    <location>
        <begin position="1484"/>
        <end position="1559"/>
    </location>
</feature>
<dbReference type="PANTHER" id="PTHR43775">
    <property type="entry name" value="FATTY ACID SYNTHASE"/>
    <property type="match status" value="1"/>
</dbReference>
<feature type="domain" description="Ketosynthase family 3 (KS3)" evidence="12">
    <location>
        <begin position="33"/>
        <end position="459"/>
    </location>
</feature>
<dbReference type="Pfam" id="PF18369">
    <property type="entry name" value="PKS_DE"/>
    <property type="match status" value="1"/>
</dbReference>
<dbReference type="PANTHER" id="PTHR43775:SF51">
    <property type="entry name" value="INACTIVE PHENOLPHTHIOCEROL SYNTHESIS POLYKETIDE SYNTHASE TYPE I PKS1-RELATED"/>
    <property type="match status" value="1"/>
</dbReference>
<dbReference type="Pfam" id="PF00698">
    <property type="entry name" value="Acyl_transf_1"/>
    <property type="match status" value="2"/>
</dbReference>
<evidence type="ECO:0000256" key="1">
    <source>
        <dbReference type="ARBA" id="ARBA00001957"/>
    </source>
</evidence>
<dbReference type="InterPro" id="IPR016039">
    <property type="entry name" value="Thiolase-like"/>
</dbReference>